<dbReference type="PROSITE" id="PS50995">
    <property type="entry name" value="HTH_MARR_2"/>
    <property type="match status" value="1"/>
</dbReference>
<keyword evidence="1" id="KW-0238">DNA-binding</keyword>
<dbReference type="Gene3D" id="1.10.10.10">
    <property type="entry name" value="Winged helix-like DNA-binding domain superfamily/Winged helix DNA-binding domain"/>
    <property type="match status" value="1"/>
</dbReference>
<dbReference type="SMART" id="SM00347">
    <property type="entry name" value="HTH_MARR"/>
    <property type="match status" value="1"/>
</dbReference>
<dbReference type="GO" id="GO:0006950">
    <property type="term" value="P:response to stress"/>
    <property type="evidence" value="ECO:0007669"/>
    <property type="project" value="TreeGrafter"/>
</dbReference>
<dbReference type="PANTHER" id="PTHR33164">
    <property type="entry name" value="TRANSCRIPTIONAL REGULATOR, MARR FAMILY"/>
    <property type="match status" value="1"/>
</dbReference>
<dbReference type="SUPFAM" id="SSF46785">
    <property type="entry name" value="Winged helix' DNA-binding domain"/>
    <property type="match status" value="1"/>
</dbReference>
<proteinExistence type="predicted"/>
<dbReference type="OrthoDB" id="5195026at2"/>
<comment type="caution">
    <text evidence="3">The sequence shown here is derived from an EMBL/GenBank/DDBJ whole genome shotgun (WGS) entry which is preliminary data.</text>
</comment>
<evidence type="ECO:0000313" key="4">
    <source>
        <dbReference type="Proteomes" id="UP000018296"/>
    </source>
</evidence>
<organism evidence="3 4">
    <name type="scientific">Sporolactobacillus laevolacticus DSM 442</name>
    <dbReference type="NCBI Taxonomy" id="1395513"/>
    <lineage>
        <taxon>Bacteria</taxon>
        <taxon>Bacillati</taxon>
        <taxon>Bacillota</taxon>
        <taxon>Bacilli</taxon>
        <taxon>Bacillales</taxon>
        <taxon>Sporolactobacillaceae</taxon>
        <taxon>Sporolactobacillus</taxon>
    </lineage>
</organism>
<dbReference type="PANTHER" id="PTHR33164:SF57">
    <property type="entry name" value="MARR-FAMILY TRANSCRIPTIONAL REGULATOR"/>
    <property type="match status" value="1"/>
</dbReference>
<dbReference type="InterPro" id="IPR036390">
    <property type="entry name" value="WH_DNA-bd_sf"/>
</dbReference>
<evidence type="ECO:0000256" key="1">
    <source>
        <dbReference type="ARBA" id="ARBA00023125"/>
    </source>
</evidence>
<dbReference type="InterPro" id="IPR000835">
    <property type="entry name" value="HTH_MarR-typ"/>
</dbReference>
<dbReference type="AlphaFoldDB" id="V6IYS7"/>
<accession>V6IYS7</accession>
<evidence type="ECO:0000313" key="3">
    <source>
        <dbReference type="EMBL" id="EST12575.1"/>
    </source>
</evidence>
<feature type="domain" description="HTH marR-type" evidence="2">
    <location>
        <begin position="1"/>
        <end position="142"/>
    </location>
</feature>
<gene>
    <name evidence="3" type="ORF">P343_05360</name>
</gene>
<dbReference type="InterPro" id="IPR036388">
    <property type="entry name" value="WH-like_DNA-bd_sf"/>
</dbReference>
<name>V6IYS7_9BACL</name>
<dbReference type="Proteomes" id="UP000018296">
    <property type="component" value="Unassembled WGS sequence"/>
</dbReference>
<dbReference type="EMBL" id="AWTC01000004">
    <property type="protein sequence ID" value="EST12575.1"/>
    <property type="molecule type" value="Genomic_DNA"/>
</dbReference>
<dbReference type="InterPro" id="IPR039422">
    <property type="entry name" value="MarR/SlyA-like"/>
</dbReference>
<dbReference type="GO" id="GO:0003700">
    <property type="term" value="F:DNA-binding transcription factor activity"/>
    <property type="evidence" value="ECO:0007669"/>
    <property type="project" value="InterPro"/>
</dbReference>
<dbReference type="GO" id="GO:0003677">
    <property type="term" value="F:DNA binding"/>
    <property type="evidence" value="ECO:0007669"/>
    <property type="project" value="UniProtKB-KW"/>
</dbReference>
<evidence type="ECO:0000259" key="2">
    <source>
        <dbReference type="PROSITE" id="PS50995"/>
    </source>
</evidence>
<protein>
    <submittedName>
        <fullName evidence="3">MarR family transcriptional regulator</fullName>
    </submittedName>
</protein>
<dbReference type="RefSeq" id="WP_023509371.1">
    <property type="nucleotide sequence ID" value="NZ_AWTC01000004.1"/>
</dbReference>
<keyword evidence="4" id="KW-1185">Reference proteome</keyword>
<sequence>MKNPTLPLFEHWLYLNQYHAQIEQTLEKNLTAMHDLSLKEFYVLYFLAQKSEKQLRLQDLQESVGLSQSAMSRLVSRFEAKGCGVLERRTCETDRRGVYTSITKKGEEKLNEAMKTVDQILAQRFKECNLESLFAQPDKITP</sequence>
<dbReference type="Pfam" id="PF12802">
    <property type="entry name" value="MarR_2"/>
    <property type="match status" value="1"/>
</dbReference>
<reference evidence="3 4" key="1">
    <citation type="journal article" date="2013" name="Genome Announc.">
        <title>Genome Sequence of Sporolactobacillus laevolacticus DSM442, an Efficient Polymer-Grade D-Lactate Producer from Agricultural Waste Cottonseed as a Nitrogen Source.</title>
        <authorList>
            <person name="Wang H."/>
            <person name="Wang L."/>
            <person name="Ju J."/>
            <person name="Yu B."/>
            <person name="Ma Y."/>
        </authorList>
    </citation>
    <scope>NUCLEOTIDE SEQUENCE [LARGE SCALE GENOMIC DNA]</scope>
    <source>
        <strain evidence="3 4">DSM 442</strain>
    </source>
</reference>
<dbReference type="PATRIC" id="fig|1395513.3.peg.1093"/>
<dbReference type="eggNOG" id="COG1846">
    <property type="taxonomic scope" value="Bacteria"/>
</dbReference>
<dbReference type="STRING" id="1395513.P343_05360"/>